<gene>
    <name evidence="1" type="ORF">DAKH74_018940</name>
</gene>
<dbReference type="AlphaFoldDB" id="A0AAV5RV29"/>
<evidence type="ECO:0000313" key="2">
    <source>
        <dbReference type="Proteomes" id="UP001377567"/>
    </source>
</evidence>
<dbReference type="InterPro" id="IPR011990">
    <property type="entry name" value="TPR-like_helical_dom_sf"/>
</dbReference>
<dbReference type="EMBL" id="BTGD01000005">
    <property type="protein sequence ID" value="GMM55278.1"/>
    <property type="molecule type" value="Genomic_DNA"/>
</dbReference>
<proteinExistence type="predicted"/>
<dbReference type="Proteomes" id="UP001377567">
    <property type="component" value="Unassembled WGS sequence"/>
</dbReference>
<organism evidence="1 2">
    <name type="scientific">Maudiozyma humilis</name>
    <name type="common">Sour dough yeast</name>
    <name type="synonym">Kazachstania humilis</name>
    <dbReference type="NCBI Taxonomy" id="51915"/>
    <lineage>
        <taxon>Eukaryota</taxon>
        <taxon>Fungi</taxon>
        <taxon>Dikarya</taxon>
        <taxon>Ascomycota</taxon>
        <taxon>Saccharomycotina</taxon>
        <taxon>Saccharomycetes</taxon>
        <taxon>Saccharomycetales</taxon>
        <taxon>Saccharomycetaceae</taxon>
        <taxon>Maudiozyma</taxon>
    </lineage>
</organism>
<sequence length="201" mass="22732">MSLLYNENSKKLSLPEERIEAAKAAGSLEALEINLEQVNKLAAGIIGESNPNFTPQPNDERSKMIKSMFESGLAQLKQQKLVEALKNITLAVELAQRSRMPYEAFAIQLQEIQFMMRHKIDLSLLTGRFLDALQDIEFLMNTGMAQSDVFIRKADALLKLRQYQDAAVCCERGLSLFPNETKLKALMHEIKRNLAEFNGEN</sequence>
<keyword evidence="2" id="KW-1185">Reference proteome</keyword>
<dbReference type="InterPro" id="IPR019734">
    <property type="entry name" value="TPR_rpt"/>
</dbReference>
<dbReference type="Gene3D" id="1.25.40.10">
    <property type="entry name" value="Tetratricopeptide repeat domain"/>
    <property type="match status" value="1"/>
</dbReference>
<dbReference type="SUPFAM" id="SSF48452">
    <property type="entry name" value="TPR-like"/>
    <property type="match status" value="1"/>
</dbReference>
<comment type="caution">
    <text evidence="1">The sequence shown here is derived from an EMBL/GenBank/DDBJ whole genome shotgun (WGS) entry which is preliminary data.</text>
</comment>
<dbReference type="SMART" id="SM00028">
    <property type="entry name" value="TPR"/>
    <property type="match status" value="2"/>
</dbReference>
<reference evidence="1 2" key="1">
    <citation type="journal article" date="2023" name="Elife">
        <title>Identification of key yeast species and microbe-microbe interactions impacting larval growth of Drosophila in the wild.</title>
        <authorList>
            <person name="Mure A."/>
            <person name="Sugiura Y."/>
            <person name="Maeda R."/>
            <person name="Honda K."/>
            <person name="Sakurai N."/>
            <person name="Takahashi Y."/>
            <person name="Watada M."/>
            <person name="Katoh T."/>
            <person name="Gotoh A."/>
            <person name="Gotoh Y."/>
            <person name="Taniguchi I."/>
            <person name="Nakamura K."/>
            <person name="Hayashi T."/>
            <person name="Katayama T."/>
            <person name="Uemura T."/>
            <person name="Hattori Y."/>
        </authorList>
    </citation>
    <scope>NUCLEOTIDE SEQUENCE [LARGE SCALE GENOMIC DNA]</scope>
    <source>
        <strain evidence="1 2">KH-74</strain>
    </source>
</reference>
<accession>A0AAV5RV29</accession>
<evidence type="ECO:0000313" key="1">
    <source>
        <dbReference type="EMBL" id="GMM55278.1"/>
    </source>
</evidence>
<protein>
    <submittedName>
        <fullName evidence="1">Sec63 complex subunit</fullName>
    </submittedName>
</protein>
<name>A0AAV5RV29_MAUHU</name>